<evidence type="ECO:0000313" key="3">
    <source>
        <dbReference type="Proteomes" id="UP001201549"/>
    </source>
</evidence>
<dbReference type="RefSeq" id="WP_238898491.1">
    <property type="nucleotide sequence ID" value="NZ_JAKOGG010000028.1"/>
</dbReference>
<dbReference type="PROSITE" id="PS51257">
    <property type="entry name" value="PROKAR_LIPOPROTEIN"/>
    <property type="match status" value="1"/>
</dbReference>
<evidence type="ECO:0000313" key="2">
    <source>
        <dbReference type="EMBL" id="MCS4558674.1"/>
    </source>
</evidence>
<protein>
    <submittedName>
        <fullName evidence="2">DUF4156 domain-containing protein</fullName>
    </submittedName>
</protein>
<evidence type="ECO:0000256" key="1">
    <source>
        <dbReference type="SAM" id="SignalP"/>
    </source>
</evidence>
<name>A0ABT2FQP9_9GAMM</name>
<reference evidence="3" key="2">
    <citation type="submission" date="2023-07" db="EMBL/GenBank/DDBJ databases">
        <title>Shewanella mangrovi sp. nov., an acetaldehyde- degrading bacterium isolated from mangrove sediment.</title>
        <authorList>
            <person name="Liu Y."/>
        </authorList>
    </citation>
    <scope>NUCLEOTIDE SEQUENCE [LARGE SCALE GENOMIC DNA]</scope>
    <source>
        <strain evidence="3">C32</strain>
    </source>
</reference>
<keyword evidence="1" id="KW-0732">Signal</keyword>
<sequence>MRKIPLFAISMAGLLFAVGCTIVDASHIVTGTTHPATSPSQIKLYGEAPKVPYEVIGVVNVTANNDWVAGQELLDDALTALKDEAAKLGANALLIDGINAHMSANDGLIVGSNDNLNWLFTDNTFEKSVQAKALYILPAQ</sequence>
<dbReference type="EMBL" id="JAKOGG010000028">
    <property type="protein sequence ID" value="MCS4558674.1"/>
    <property type="molecule type" value="Genomic_DNA"/>
</dbReference>
<feature type="signal peptide" evidence="1">
    <location>
        <begin position="1"/>
        <end position="17"/>
    </location>
</feature>
<organism evidence="2 3">
    <name type="scientific">Shewanella electrica</name>
    <dbReference type="NCBI Taxonomy" id="515560"/>
    <lineage>
        <taxon>Bacteria</taxon>
        <taxon>Pseudomonadati</taxon>
        <taxon>Pseudomonadota</taxon>
        <taxon>Gammaproteobacteria</taxon>
        <taxon>Alteromonadales</taxon>
        <taxon>Shewanellaceae</taxon>
        <taxon>Shewanella</taxon>
    </lineage>
</organism>
<feature type="chain" id="PRO_5045878371" evidence="1">
    <location>
        <begin position="18"/>
        <end position="140"/>
    </location>
</feature>
<reference evidence="2 3" key="1">
    <citation type="submission" date="2022-02" db="EMBL/GenBank/DDBJ databases">
        <authorList>
            <person name="Zhuang L."/>
        </authorList>
    </citation>
    <scope>NUCLEOTIDE SEQUENCE [LARGE SCALE GENOMIC DNA]</scope>
    <source>
        <strain evidence="2 3">C32</strain>
    </source>
</reference>
<gene>
    <name evidence="2" type="ORF">L9G74_19755</name>
</gene>
<proteinExistence type="predicted"/>
<dbReference type="Proteomes" id="UP001201549">
    <property type="component" value="Unassembled WGS sequence"/>
</dbReference>
<comment type="caution">
    <text evidence="2">The sequence shown here is derived from an EMBL/GenBank/DDBJ whole genome shotgun (WGS) entry which is preliminary data.</text>
</comment>
<accession>A0ABT2FQP9</accession>
<keyword evidence="3" id="KW-1185">Reference proteome</keyword>